<feature type="chain" id="PRO_5045420184" evidence="2">
    <location>
        <begin position="27"/>
        <end position="647"/>
    </location>
</feature>
<keyword evidence="1" id="KW-0378">Hydrolase</keyword>
<evidence type="ECO:0000313" key="4">
    <source>
        <dbReference type="EMBL" id="MFG6447766.1"/>
    </source>
</evidence>
<dbReference type="RefSeq" id="WP_394459409.1">
    <property type="nucleotide sequence ID" value="NZ_JBIGHZ010000002.1"/>
</dbReference>
<dbReference type="PANTHER" id="PTHR42776">
    <property type="entry name" value="SERINE PEPTIDASE S9 FAMILY MEMBER"/>
    <property type="match status" value="1"/>
</dbReference>
<evidence type="ECO:0000313" key="5">
    <source>
        <dbReference type="Proteomes" id="UP001606099"/>
    </source>
</evidence>
<proteinExistence type="predicted"/>
<dbReference type="SUPFAM" id="SSF53474">
    <property type="entry name" value="alpha/beta-Hydrolases"/>
    <property type="match status" value="1"/>
</dbReference>
<dbReference type="InterPro" id="IPR001375">
    <property type="entry name" value="Peptidase_S9_cat"/>
</dbReference>
<evidence type="ECO:0000256" key="1">
    <source>
        <dbReference type="ARBA" id="ARBA00022801"/>
    </source>
</evidence>
<comment type="caution">
    <text evidence="4">The sequence shown here is derived from an EMBL/GenBank/DDBJ whole genome shotgun (WGS) entry which is preliminary data.</text>
</comment>
<accession>A0ABW7FTW0</accession>
<evidence type="ECO:0000256" key="2">
    <source>
        <dbReference type="SAM" id="SignalP"/>
    </source>
</evidence>
<dbReference type="PANTHER" id="PTHR42776:SF27">
    <property type="entry name" value="DIPEPTIDYL PEPTIDASE FAMILY MEMBER 6"/>
    <property type="match status" value="1"/>
</dbReference>
<protein>
    <submittedName>
        <fullName evidence="4">Prolyl oligopeptidase family serine peptidase</fullName>
    </submittedName>
</protein>
<keyword evidence="2" id="KW-0732">Signal</keyword>
<dbReference type="InterPro" id="IPR029058">
    <property type="entry name" value="AB_hydrolase_fold"/>
</dbReference>
<dbReference type="Gene3D" id="3.40.50.1820">
    <property type="entry name" value="alpha/beta hydrolase"/>
    <property type="match status" value="1"/>
</dbReference>
<name>A0ABW7FTW0_9BURK</name>
<evidence type="ECO:0000259" key="3">
    <source>
        <dbReference type="Pfam" id="PF00326"/>
    </source>
</evidence>
<keyword evidence="5" id="KW-1185">Reference proteome</keyword>
<sequence>MSLPTPLLLLSALGASALLAASPAMAAAPAEDAPVPIALRDFFKSPERTAFKLSSNGRWLSWLAPAAAQAGQPQRMNIFIQALDGLTPKGEPRQLTREQARDIAGYFWKGDGTLLYAKDFGGDENFHVVAVEVGSGKITDLTPFEKVRASLVDDLPGDPEHILVQHNQRDAKVFDVLRIHLPSGKSTLVAQNPGNILSWVTDHQGQVRVGVAGDGVNATVLYRAKEADALAPIITTDFRTSVSPLFFDADNRQLLALSNRGRDKLALVRIDPATPDKEELLFADGEADLDGAQYSRHQKRLLWASYTRAKTQQHFFDASTRAVFERLRAQLPERELRLVAHTEDEQRLVVAAFSDRDSGTHYLYDTKSNQLQKLGDTRPWLPQARMATMQPISYKARDGLTIHGYLTLPSDGKGSQNRACVVNPHGGPWARDNWGFNPQVQFLASRGYCVLQMNFRGSTGYGRSFWEASFNQWGLAMQDDVTDGTRWLIQQGYADPKRVGIYGASYGGYATLMGITKEPELYAAAVDYVGVSNLLTFMNSIPPYWKPMLDKLQAMVGHPERDKERLTANSPALNADKIKTPLFVAQGAKDPRVVKSESDQMVEALRRRGVTVQYMVKDNEGHGFRNEENRFEFYEAMEKFFAQHLKP</sequence>
<dbReference type="EMBL" id="JBIGHZ010000002">
    <property type="protein sequence ID" value="MFG6447766.1"/>
    <property type="molecule type" value="Genomic_DNA"/>
</dbReference>
<organism evidence="4 5">
    <name type="scientific">Roseateles rivi</name>
    <dbReference type="NCBI Taxonomy" id="3299028"/>
    <lineage>
        <taxon>Bacteria</taxon>
        <taxon>Pseudomonadati</taxon>
        <taxon>Pseudomonadota</taxon>
        <taxon>Betaproteobacteria</taxon>
        <taxon>Burkholderiales</taxon>
        <taxon>Sphaerotilaceae</taxon>
        <taxon>Roseateles</taxon>
    </lineage>
</organism>
<gene>
    <name evidence="4" type="ORF">ACG0Z6_05845</name>
</gene>
<dbReference type="SUPFAM" id="SSF82171">
    <property type="entry name" value="DPP6 N-terminal domain-like"/>
    <property type="match status" value="1"/>
</dbReference>
<dbReference type="Proteomes" id="UP001606099">
    <property type="component" value="Unassembled WGS sequence"/>
</dbReference>
<reference evidence="4 5" key="1">
    <citation type="submission" date="2024-08" db="EMBL/GenBank/DDBJ databases">
        <authorList>
            <person name="Lu H."/>
        </authorList>
    </citation>
    <scope>NUCLEOTIDE SEQUENCE [LARGE SCALE GENOMIC DNA]</scope>
    <source>
        <strain evidence="4 5">BYS180W</strain>
    </source>
</reference>
<dbReference type="Pfam" id="PF00326">
    <property type="entry name" value="Peptidase_S9"/>
    <property type="match status" value="1"/>
</dbReference>
<feature type="domain" description="Peptidase S9 prolyl oligopeptidase catalytic" evidence="3">
    <location>
        <begin position="434"/>
        <end position="646"/>
    </location>
</feature>
<feature type="signal peptide" evidence="2">
    <location>
        <begin position="1"/>
        <end position="26"/>
    </location>
</feature>